<protein>
    <submittedName>
        <fullName evidence="2">Uncharacterized protein</fullName>
    </submittedName>
</protein>
<keyword evidence="3" id="KW-1185">Reference proteome</keyword>
<feature type="compositionally biased region" description="Polar residues" evidence="1">
    <location>
        <begin position="12"/>
        <end position="23"/>
    </location>
</feature>
<name>A0ABU5HEZ9_9BACT</name>
<sequence>MSDGRKVPERSAPQQQQPQRTVTNPNARAISAARPAAASAEKKGSEKQVSQRLKSEASNVFLNALSIIKEKVQELREQDNFFKYKAGIIGGWALVSVLSIVIACPGQGIETTALGARVTLLPNADKPTANPSLTVTNTDTEPWENVVFVVNGKYSTRTIPKIDAGSIFTVTPRLLANNAGTPMPPDERFYQAEMRTDDGKAELVREGQPLTQ</sequence>
<reference evidence="2 3" key="1">
    <citation type="submission" date="2023-12" db="EMBL/GenBank/DDBJ databases">
        <title>the genome sequence of Hyalangium sp. s54d21.</title>
        <authorList>
            <person name="Zhang X."/>
        </authorList>
    </citation>
    <scope>NUCLEOTIDE SEQUENCE [LARGE SCALE GENOMIC DNA]</scope>
    <source>
        <strain evidence="3">s54d21</strain>
    </source>
</reference>
<comment type="caution">
    <text evidence="2">The sequence shown here is derived from an EMBL/GenBank/DDBJ whole genome shotgun (WGS) entry which is preliminary data.</text>
</comment>
<proteinExistence type="predicted"/>
<evidence type="ECO:0000313" key="3">
    <source>
        <dbReference type="Proteomes" id="UP001291309"/>
    </source>
</evidence>
<dbReference type="EMBL" id="JAXIVS010000012">
    <property type="protein sequence ID" value="MDY7230650.1"/>
    <property type="molecule type" value="Genomic_DNA"/>
</dbReference>
<dbReference type="RefSeq" id="WP_321549375.1">
    <property type="nucleotide sequence ID" value="NZ_JAXIVS010000012.1"/>
</dbReference>
<evidence type="ECO:0000313" key="2">
    <source>
        <dbReference type="EMBL" id="MDY7230650.1"/>
    </source>
</evidence>
<gene>
    <name evidence="2" type="ORF">SYV04_29915</name>
</gene>
<accession>A0ABU5HEZ9</accession>
<evidence type="ECO:0000256" key="1">
    <source>
        <dbReference type="SAM" id="MobiDB-lite"/>
    </source>
</evidence>
<dbReference type="Proteomes" id="UP001291309">
    <property type="component" value="Unassembled WGS sequence"/>
</dbReference>
<feature type="compositionally biased region" description="Low complexity" evidence="1">
    <location>
        <begin position="24"/>
        <end position="39"/>
    </location>
</feature>
<feature type="region of interest" description="Disordered" evidence="1">
    <location>
        <begin position="1"/>
        <end position="50"/>
    </location>
</feature>
<organism evidence="2 3">
    <name type="scientific">Hyalangium rubrum</name>
    <dbReference type="NCBI Taxonomy" id="3103134"/>
    <lineage>
        <taxon>Bacteria</taxon>
        <taxon>Pseudomonadati</taxon>
        <taxon>Myxococcota</taxon>
        <taxon>Myxococcia</taxon>
        <taxon>Myxococcales</taxon>
        <taxon>Cystobacterineae</taxon>
        <taxon>Archangiaceae</taxon>
        <taxon>Hyalangium</taxon>
    </lineage>
</organism>